<gene>
    <name evidence="3" type="ORF">HGRIS_007034</name>
</gene>
<dbReference type="Pfam" id="PF00849">
    <property type="entry name" value="PseudoU_synth_2"/>
    <property type="match status" value="1"/>
</dbReference>
<comment type="similarity">
    <text evidence="1">Belongs to the pseudouridine synthase RluA family.</text>
</comment>
<protein>
    <recommendedName>
        <fullName evidence="2">Pseudouridine synthase RsuA/RluA-like domain-containing protein</fullName>
    </recommendedName>
</protein>
<dbReference type="SUPFAM" id="SSF55120">
    <property type="entry name" value="Pseudouridine synthase"/>
    <property type="match status" value="1"/>
</dbReference>
<dbReference type="Gene3D" id="3.30.2350.10">
    <property type="entry name" value="Pseudouridine synthase"/>
    <property type="match status" value="1"/>
</dbReference>
<comment type="caution">
    <text evidence="3">The sequence shown here is derived from an EMBL/GenBank/DDBJ whole genome shotgun (WGS) entry which is preliminary data.</text>
</comment>
<dbReference type="PANTHER" id="PTHR21600:SF87">
    <property type="entry name" value="RNA PSEUDOURIDYLATE SYNTHASE DOMAIN-CONTAINING PROTEIN 1"/>
    <property type="match status" value="1"/>
</dbReference>
<dbReference type="InterPro" id="IPR020103">
    <property type="entry name" value="PsdUridine_synth_cat_dom_sf"/>
</dbReference>
<dbReference type="PANTHER" id="PTHR21600">
    <property type="entry name" value="MITOCHONDRIAL RNA PSEUDOURIDINE SYNTHASE"/>
    <property type="match status" value="1"/>
</dbReference>
<reference evidence="4" key="1">
    <citation type="submission" date="2024-06" db="EMBL/GenBank/DDBJ databases">
        <title>Multi-omics analyses provide insights into the biosynthesis of the anticancer antibiotic pleurotin in Hohenbuehelia grisea.</title>
        <authorList>
            <person name="Weaver J.A."/>
            <person name="Alberti F."/>
        </authorList>
    </citation>
    <scope>NUCLEOTIDE SEQUENCE [LARGE SCALE GENOMIC DNA]</scope>
    <source>
        <strain evidence="4">T-177</strain>
    </source>
</reference>
<dbReference type="InterPro" id="IPR050188">
    <property type="entry name" value="RluA_PseudoU_synthase"/>
</dbReference>
<dbReference type="CDD" id="cd02869">
    <property type="entry name" value="PseudoU_synth_RluA_like"/>
    <property type="match status" value="1"/>
</dbReference>
<sequence>MLALNSSAFAKVAHKSLVYVDRGIVVLNKPPGVISQVQGTTRSKDGNFLEVLQNLQSNLELDQLPLSVHRLDKSTTGTLVLARTPQMARDLAQQFQHRKIVKTYLALVIGEKRSFDKLSGIIDAKILYRNGRPVKGFTGSGIPSMTSWEVVAASHSR</sequence>
<accession>A0ABR3JAY6</accession>
<evidence type="ECO:0000259" key="2">
    <source>
        <dbReference type="Pfam" id="PF00849"/>
    </source>
</evidence>
<dbReference type="InterPro" id="IPR006145">
    <property type="entry name" value="PsdUridine_synth_RsuA/RluA"/>
</dbReference>
<dbReference type="EMBL" id="JASNQZ010000010">
    <property type="protein sequence ID" value="KAL0952809.1"/>
    <property type="molecule type" value="Genomic_DNA"/>
</dbReference>
<proteinExistence type="inferred from homology"/>
<feature type="domain" description="Pseudouridine synthase RsuA/RluA-like" evidence="2">
    <location>
        <begin position="24"/>
        <end position="124"/>
    </location>
</feature>
<evidence type="ECO:0000256" key="1">
    <source>
        <dbReference type="ARBA" id="ARBA00010876"/>
    </source>
</evidence>
<evidence type="ECO:0000313" key="4">
    <source>
        <dbReference type="Proteomes" id="UP001556367"/>
    </source>
</evidence>
<keyword evidence="4" id="KW-1185">Reference proteome</keyword>
<organism evidence="3 4">
    <name type="scientific">Hohenbuehelia grisea</name>
    <dbReference type="NCBI Taxonomy" id="104357"/>
    <lineage>
        <taxon>Eukaryota</taxon>
        <taxon>Fungi</taxon>
        <taxon>Dikarya</taxon>
        <taxon>Basidiomycota</taxon>
        <taxon>Agaricomycotina</taxon>
        <taxon>Agaricomycetes</taxon>
        <taxon>Agaricomycetidae</taxon>
        <taxon>Agaricales</taxon>
        <taxon>Pleurotineae</taxon>
        <taxon>Pleurotaceae</taxon>
        <taxon>Hohenbuehelia</taxon>
    </lineage>
</organism>
<dbReference type="Proteomes" id="UP001556367">
    <property type="component" value="Unassembled WGS sequence"/>
</dbReference>
<name>A0ABR3JAY6_9AGAR</name>
<evidence type="ECO:0000313" key="3">
    <source>
        <dbReference type="EMBL" id="KAL0952809.1"/>
    </source>
</evidence>